<keyword evidence="1" id="KW-0812">Transmembrane</keyword>
<comment type="caution">
    <text evidence="2">The sequence shown here is derived from an EMBL/GenBank/DDBJ whole genome shotgun (WGS) entry which is preliminary data.</text>
</comment>
<reference evidence="2 3" key="1">
    <citation type="journal article" date="2014" name="Genome Biol. Evol.">
        <title>The secreted proteins of Achlya hypogyna and Thraustotheca clavata identify the ancestral oomycete secretome and reveal gene acquisitions by horizontal gene transfer.</title>
        <authorList>
            <person name="Misner I."/>
            <person name="Blouin N."/>
            <person name="Leonard G."/>
            <person name="Richards T.A."/>
            <person name="Lane C.E."/>
        </authorList>
    </citation>
    <scope>NUCLEOTIDE SEQUENCE [LARGE SCALE GENOMIC DNA]</scope>
    <source>
        <strain evidence="2 3">ATCC 48635</strain>
    </source>
</reference>
<feature type="transmembrane region" description="Helical" evidence="1">
    <location>
        <begin position="12"/>
        <end position="36"/>
    </location>
</feature>
<dbReference type="InterPro" id="IPR032675">
    <property type="entry name" value="LRR_dom_sf"/>
</dbReference>
<organism evidence="2 3">
    <name type="scientific">Achlya hypogyna</name>
    <name type="common">Oomycete</name>
    <name type="synonym">Protoachlya hypogyna</name>
    <dbReference type="NCBI Taxonomy" id="1202772"/>
    <lineage>
        <taxon>Eukaryota</taxon>
        <taxon>Sar</taxon>
        <taxon>Stramenopiles</taxon>
        <taxon>Oomycota</taxon>
        <taxon>Saprolegniomycetes</taxon>
        <taxon>Saprolegniales</taxon>
        <taxon>Achlyaceae</taxon>
        <taxon>Achlya</taxon>
    </lineage>
</organism>
<dbReference type="OrthoDB" id="10448121at2759"/>
<dbReference type="AlphaFoldDB" id="A0A1V9YUV0"/>
<name>A0A1V9YUV0_ACHHY</name>
<gene>
    <name evidence="2" type="ORF">ACHHYP_06233</name>
</gene>
<keyword evidence="1" id="KW-0472">Membrane</keyword>
<evidence type="ECO:0000256" key="1">
    <source>
        <dbReference type="SAM" id="Phobius"/>
    </source>
</evidence>
<dbReference type="SUPFAM" id="SSF52047">
    <property type="entry name" value="RNI-like"/>
    <property type="match status" value="1"/>
</dbReference>
<accession>A0A1V9YUV0</accession>
<keyword evidence="1" id="KW-1133">Transmembrane helix</keyword>
<dbReference type="Gene3D" id="3.80.10.10">
    <property type="entry name" value="Ribonuclease Inhibitor"/>
    <property type="match status" value="1"/>
</dbReference>
<evidence type="ECO:0000313" key="2">
    <source>
        <dbReference type="EMBL" id="OQR89526.1"/>
    </source>
</evidence>
<evidence type="ECO:0000313" key="3">
    <source>
        <dbReference type="Proteomes" id="UP000243579"/>
    </source>
</evidence>
<sequence length="449" mass="49545">MSVLAVADAVEGVAAFVSCPYALLQLLSLVPAMALSRPYQCFLRLASMVSVVHLWPALRYSALATPEAFVLGMVWLKRVHVFRLDMWPLPEHAVVLARLPMTVVVSVAASIELATPWTGQHIRECTLNVRRGDKETQLQQVTRWLSKAPLQRLHLSYDSAVATPAAEELLQAVFRHPHLEAVHIDVFWLDTVPRSVLDRLILWLATAKVRSVGLSNLRGSSGVARALHNAAHVRAVSLAQMERVSAAYFEQPLPAQLRRLCLTARRLPYSSRLAVALSGACLTHLTLRVEDGDLREVASVLPTLLQLEHLHIKFRAFTPDVALAVASALPQLPQLISVKFDCWPGFLDQVLYVPLASVLPQCQRLQRLALRDVRWNAEGVEAWTDAVAASSNLNNFCVQRGKFPDKFCGFGAASWVGVCCGQIGGSCNLVDVEWNPPPSPKKPKLLPFL</sequence>
<keyword evidence="3" id="KW-1185">Reference proteome</keyword>
<proteinExistence type="predicted"/>
<protein>
    <submittedName>
        <fullName evidence="2">Uncharacterized protein</fullName>
    </submittedName>
</protein>
<dbReference type="EMBL" id="JNBR01000799">
    <property type="protein sequence ID" value="OQR89526.1"/>
    <property type="molecule type" value="Genomic_DNA"/>
</dbReference>
<dbReference type="Proteomes" id="UP000243579">
    <property type="component" value="Unassembled WGS sequence"/>
</dbReference>